<dbReference type="GeneID" id="64703423"/>
<proteinExistence type="predicted"/>
<protein>
    <submittedName>
        <fullName evidence="1">Uncharacterized protein</fullName>
    </submittedName>
</protein>
<name>A0A9P7FCC4_9AGAM</name>
<accession>A0A9P7FCC4</accession>
<comment type="caution">
    <text evidence="1">The sequence shown here is derived from an EMBL/GenBank/DDBJ whole genome shotgun (WGS) entry which is preliminary data.</text>
</comment>
<dbReference type="EMBL" id="JABBWM010000011">
    <property type="protein sequence ID" value="KAG2113947.1"/>
    <property type="molecule type" value="Genomic_DNA"/>
</dbReference>
<keyword evidence="2" id="KW-1185">Reference proteome</keyword>
<dbReference type="Proteomes" id="UP000823399">
    <property type="component" value="Unassembled WGS sequence"/>
</dbReference>
<dbReference type="RefSeq" id="XP_041296241.1">
    <property type="nucleotide sequence ID" value="XM_041441164.1"/>
</dbReference>
<dbReference type="AlphaFoldDB" id="A0A9P7FCC4"/>
<sequence length="105" mass="11310">MALGVSLVAQVLVEGFTTFSIIDFTGGAHVVPLSDLCGANSFYGSLVNKPLEFLLGHLDALDVTLTVGRRVRTRIGLLSDDSSESTEAERGLALTERQGFLRRSR</sequence>
<gene>
    <name evidence="1" type="ORF">F5147DRAFT_770590</name>
</gene>
<evidence type="ECO:0000313" key="2">
    <source>
        <dbReference type="Proteomes" id="UP000823399"/>
    </source>
</evidence>
<evidence type="ECO:0000313" key="1">
    <source>
        <dbReference type="EMBL" id="KAG2113947.1"/>
    </source>
</evidence>
<organism evidence="1 2">
    <name type="scientific">Suillus discolor</name>
    <dbReference type="NCBI Taxonomy" id="1912936"/>
    <lineage>
        <taxon>Eukaryota</taxon>
        <taxon>Fungi</taxon>
        <taxon>Dikarya</taxon>
        <taxon>Basidiomycota</taxon>
        <taxon>Agaricomycotina</taxon>
        <taxon>Agaricomycetes</taxon>
        <taxon>Agaricomycetidae</taxon>
        <taxon>Boletales</taxon>
        <taxon>Suillineae</taxon>
        <taxon>Suillaceae</taxon>
        <taxon>Suillus</taxon>
    </lineage>
</organism>
<reference evidence="1" key="1">
    <citation type="journal article" date="2020" name="New Phytol.">
        <title>Comparative genomics reveals dynamic genome evolution in host specialist ectomycorrhizal fungi.</title>
        <authorList>
            <person name="Lofgren L.A."/>
            <person name="Nguyen N.H."/>
            <person name="Vilgalys R."/>
            <person name="Ruytinx J."/>
            <person name="Liao H.L."/>
            <person name="Branco S."/>
            <person name="Kuo A."/>
            <person name="LaButti K."/>
            <person name="Lipzen A."/>
            <person name="Andreopoulos W."/>
            <person name="Pangilinan J."/>
            <person name="Riley R."/>
            <person name="Hundley H."/>
            <person name="Na H."/>
            <person name="Barry K."/>
            <person name="Grigoriev I.V."/>
            <person name="Stajich J.E."/>
            <person name="Kennedy P.G."/>
        </authorList>
    </citation>
    <scope>NUCLEOTIDE SEQUENCE</scope>
    <source>
        <strain evidence="1">FC423</strain>
    </source>
</reference>